<evidence type="ECO:0008006" key="4">
    <source>
        <dbReference type="Google" id="ProtNLM"/>
    </source>
</evidence>
<gene>
    <name evidence="2" type="ORF">B0J15DRAFT_505578</name>
</gene>
<comment type="caution">
    <text evidence="2">The sequence shown here is derived from an EMBL/GenBank/DDBJ whole genome shotgun (WGS) entry which is preliminary data.</text>
</comment>
<dbReference type="AlphaFoldDB" id="A0A9P9G4X4"/>
<reference evidence="2" key="1">
    <citation type="journal article" date="2021" name="Nat. Commun.">
        <title>Genetic determinants of endophytism in the Arabidopsis root mycobiome.</title>
        <authorList>
            <person name="Mesny F."/>
            <person name="Miyauchi S."/>
            <person name="Thiergart T."/>
            <person name="Pickel B."/>
            <person name="Atanasova L."/>
            <person name="Karlsson M."/>
            <person name="Huettel B."/>
            <person name="Barry K.W."/>
            <person name="Haridas S."/>
            <person name="Chen C."/>
            <person name="Bauer D."/>
            <person name="Andreopoulos W."/>
            <person name="Pangilinan J."/>
            <person name="LaButti K."/>
            <person name="Riley R."/>
            <person name="Lipzen A."/>
            <person name="Clum A."/>
            <person name="Drula E."/>
            <person name="Henrissat B."/>
            <person name="Kohler A."/>
            <person name="Grigoriev I.V."/>
            <person name="Martin F.M."/>
            <person name="Hacquard S."/>
        </authorList>
    </citation>
    <scope>NUCLEOTIDE SEQUENCE</scope>
    <source>
        <strain evidence="2">FSSC 5 MPI-SDFR-AT-0091</strain>
    </source>
</reference>
<keyword evidence="3" id="KW-1185">Reference proteome</keyword>
<accession>A0A9P9G4X4</accession>
<dbReference type="EMBL" id="JAGTJS010000030">
    <property type="protein sequence ID" value="KAH7232097.1"/>
    <property type="molecule type" value="Genomic_DNA"/>
</dbReference>
<proteinExistence type="predicted"/>
<protein>
    <recommendedName>
        <fullName evidence="4">Secreted protein</fullName>
    </recommendedName>
</protein>
<evidence type="ECO:0000256" key="1">
    <source>
        <dbReference type="SAM" id="SignalP"/>
    </source>
</evidence>
<evidence type="ECO:0000313" key="3">
    <source>
        <dbReference type="Proteomes" id="UP000736672"/>
    </source>
</evidence>
<keyword evidence="1" id="KW-0732">Signal</keyword>
<name>A0A9P9G4X4_FUSSL</name>
<feature type="signal peptide" evidence="1">
    <location>
        <begin position="1"/>
        <end position="18"/>
    </location>
</feature>
<organism evidence="2 3">
    <name type="scientific">Fusarium solani</name>
    <name type="common">Filamentous fungus</name>
    <dbReference type="NCBI Taxonomy" id="169388"/>
    <lineage>
        <taxon>Eukaryota</taxon>
        <taxon>Fungi</taxon>
        <taxon>Dikarya</taxon>
        <taxon>Ascomycota</taxon>
        <taxon>Pezizomycotina</taxon>
        <taxon>Sordariomycetes</taxon>
        <taxon>Hypocreomycetidae</taxon>
        <taxon>Hypocreales</taxon>
        <taxon>Nectriaceae</taxon>
        <taxon>Fusarium</taxon>
        <taxon>Fusarium solani species complex</taxon>
    </lineage>
</organism>
<sequence>MFLKLFLLSVLVYPRVFGFFYREPLQSHICSSQPYSNRHYLPDPIQDSILPVLLPFLFPFRLLFRSDQAFLAPRSRGPLTCYNKQPLLRQPL</sequence>
<feature type="chain" id="PRO_5040229064" description="Secreted protein" evidence="1">
    <location>
        <begin position="19"/>
        <end position="92"/>
    </location>
</feature>
<dbReference type="Proteomes" id="UP000736672">
    <property type="component" value="Unassembled WGS sequence"/>
</dbReference>
<evidence type="ECO:0000313" key="2">
    <source>
        <dbReference type="EMBL" id="KAH7232097.1"/>
    </source>
</evidence>